<proteinExistence type="predicted"/>
<reference evidence="2 3" key="1">
    <citation type="journal article" date="2010" name="Cell">
        <title>The genome of Naegleria gruberi illuminates early eukaryotic versatility.</title>
        <authorList>
            <person name="Fritz-Laylin L.K."/>
            <person name="Prochnik S.E."/>
            <person name="Ginger M.L."/>
            <person name="Dacks J.B."/>
            <person name="Carpenter M.L."/>
            <person name="Field M.C."/>
            <person name="Kuo A."/>
            <person name="Paredez A."/>
            <person name="Chapman J."/>
            <person name="Pham J."/>
            <person name="Shu S."/>
            <person name="Neupane R."/>
            <person name="Cipriano M."/>
            <person name="Mancuso J."/>
            <person name="Tu H."/>
            <person name="Salamov A."/>
            <person name="Lindquist E."/>
            <person name="Shapiro H."/>
            <person name="Lucas S."/>
            <person name="Grigoriev I.V."/>
            <person name="Cande W.Z."/>
            <person name="Fulton C."/>
            <person name="Rokhsar D.S."/>
            <person name="Dawson S.C."/>
        </authorList>
    </citation>
    <scope>NUCLEOTIDE SEQUENCE [LARGE SCALE GENOMIC DNA]</scope>
    <source>
        <strain evidence="2 3">NEG-M</strain>
    </source>
</reference>
<accession>D2VGM4</accession>
<gene>
    <name evidence="2" type="ORF">NAEGRDRAFT_79903</name>
</gene>
<feature type="compositionally biased region" description="Basic and acidic residues" evidence="1">
    <location>
        <begin position="30"/>
        <end position="46"/>
    </location>
</feature>
<dbReference type="EMBL" id="GG738870">
    <property type="protein sequence ID" value="EFC43992.1"/>
    <property type="molecule type" value="Genomic_DNA"/>
</dbReference>
<name>D2VGM4_NAEGR</name>
<keyword evidence="3" id="KW-1185">Reference proteome</keyword>
<sequence>MRQDKERYEFMMEDRKPIYERVGQMQLERYEKEKLRKQQQHEEERKKLRSAPAISRESQRIVAAMKNRVPITDRVNSIDDQTLMEKEKAKRRFMEVKKEELEDCTFQPQVNPVSKKIVQSKTKQQSFFERQKMYEAREKMKQEYMSKTEQAQYNFKPSISKTSNDICKKNLNRAGTMEDIYDRLTNRDKKRMDHIKTEIAEQYYSKFSFHPTINQVSNVIAAPTDLEELVNNSKSKRIKEELTLKVMEKENYSFQPTLVSQNDKYLQDRKPYAVINEQEKFLKQKEIKRAKALIELECEQLQECTFQPTINEGKPSLEADTPIVIKGLGRHIERRERAKRIEEERRERNEEVFRPKVYSKKVGGATIMEPFSFNYN</sequence>
<dbReference type="GeneID" id="8848009"/>
<dbReference type="RefSeq" id="XP_002676736.1">
    <property type="nucleotide sequence ID" value="XM_002676690.1"/>
</dbReference>
<protein>
    <submittedName>
        <fullName evidence="2">Uncharacterized protein</fullName>
    </submittedName>
</protein>
<evidence type="ECO:0000256" key="1">
    <source>
        <dbReference type="SAM" id="MobiDB-lite"/>
    </source>
</evidence>
<dbReference type="KEGG" id="ngr:NAEGRDRAFT_79903"/>
<evidence type="ECO:0000313" key="3">
    <source>
        <dbReference type="Proteomes" id="UP000006671"/>
    </source>
</evidence>
<dbReference type="Proteomes" id="UP000006671">
    <property type="component" value="Unassembled WGS sequence"/>
</dbReference>
<feature type="region of interest" description="Disordered" evidence="1">
    <location>
        <begin position="30"/>
        <end position="56"/>
    </location>
</feature>
<dbReference type="AlphaFoldDB" id="D2VGM4"/>
<dbReference type="OMA" id="MELECEQ"/>
<dbReference type="VEuPathDB" id="AmoebaDB:NAEGRDRAFT_79903"/>
<evidence type="ECO:0000313" key="2">
    <source>
        <dbReference type="EMBL" id="EFC43992.1"/>
    </source>
</evidence>
<dbReference type="PANTHER" id="PTHR37028">
    <property type="entry name" value="UNNAMED PRODUCT-RELATED"/>
    <property type="match status" value="1"/>
</dbReference>
<dbReference type="PANTHER" id="PTHR37028:SF4">
    <property type="entry name" value="ALMS MOTIF DOMAIN-CONTAINING PROTEIN"/>
    <property type="match status" value="1"/>
</dbReference>
<dbReference type="eggNOG" id="ENOG502S3XU">
    <property type="taxonomic scope" value="Eukaryota"/>
</dbReference>
<organism evidence="3">
    <name type="scientific">Naegleria gruberi</name>
    <name type="common">Amoeba</name>
    <dbReference type="NCBI Taxonomy" id="5762"/>
    <lineage>
        <taxon>Eukaryota</taxon>
        <taxon>Discoba</taxon>
        <taxon>Heterolobosea</taxon>
        <taxon>Tetramitia</taxon>
        <taxon>Eutetramitia</taxon>
        <taxon>Vahlkampfiidae</taxon>
        <taxon>Naegleria</taxon>
    </lineage>
</organism>
<dbReference type="OrthoDB" id="78067at2759"/>
<dbReference type="InParanoid" id="D2VGM4"/>